<dbReference type="EMBL" id="GBXM01039963">
    <property type="protein sequence ID" value="JAH68614.1"/>
    <property type="molecule type" value="Transcribed_RNA"/>
</dbReference>
<reference evidence="1" key="2">
    <citation type="journal article" date="2015" name="Fish Shellfish Immunol.">
        <title>Early steps in the European eel (Anguilla anguilla)-Vibrio vulnificus interaction in the gills: Role of the RtxA13 toxin.</title>
        <authorList>
            <person name="Callol A."/>
            <person name="Pajuelo D."/>
            <person name="Ebbesson L."/>
            <person name="Teles M."/>
            <person name="MacKenzie S."/>
            <person name="Amaro C."/>
        </authorList>
    </citation>
    <scope>NUCLEOTIDE SEQUENCE</scope>
</reference>
<name>A0A0E9URW5_ANGAN</name>
<accession>A0A0E9URW5</accession>
<protein>
    <submittedName>
        <fullName evidence="1">Uncharacterized protein</fullName>
    </submittedName>
</protein>
<evidence type="ECO:0000313" key="1">
    <source>
        <dbReference type="EMBL" id="JAH68614.1"/>
    </source>
</evidence>
<proteinExistence type="predicted"/>
<sequence length="42" mass="4776">MGPAHLHIGLQMGFARPILLYYNALYITPSHLKMVHMENPQA</sequence>
<reference evidence="1" key="1">
    <citation type="submission" date="2014-11" db="EMBL/GenBank/DDBJ databases">
        <authorList>
            <person name="Amaro Gonzalez C."/>
        </authorList>
    </citation>
    <scope>NUCLEOTIDE SEQUENCE</scope>
</reference>
<organism evidence="1">
    <name type="scientific">Anguilla anguilla</name>
    <name type="common">European freshwater eel</name>
    <name type="synonym">Muraena anguilla</name>
    <dbReference type="NCBI Taxonomy" id="7936"/>
    <lineage>
        <taxon>Eukaryota</taxon>
        <taxon>Metazoa</taxon>
        <taxon>Chordata</taxon>
        <taxon>Craniata</taxon>
        <taxon>Vertebrata</taxon>
        <taxon>Euteleostomi</taxon>
        <taxon>Actinopterygii</taxon>
        <taxon>Neopterygii</taxon>
        <taxon>Teleostei</taxon>
        <taxon>Anguilliformes</taxon>
        <taxon>Anguillidae</taxon>
        <taxon>Anguilla</taxon>
    </lineage>
</organism>
<dbReference type="AlphaFoldDB" id="A0A0E9URW5"/>